<evidence type="ECO:0000313" key="5">
    <source>
        <dbReference type="EMBL" id="KJQ62811.1"/>
    </source>
</evidence>
<keyword evidence="2" id="KW-0479">Metal-binding</keyword>
<protein>
    <submittedName>
        <fullName evidence="5">Peptidase</fullName>
    </submittedName>
</protein>
<dbReference type="GO" id="GO:0005829">
    <property type="term" value="C:cytosol"/>
    <property type="evidence" value="ECO:0007669"/>
    <property type="project" value="TreeGrafter"/>
</dbReference>
<dbReference type="PANTHER" id="PTHR43270">
    <property type="entry name" value="BETA-ALA-HIS DIPEPTIDASE"/>
    <property type="match status" value="1"/>
</dbReference>
<dbReference type="InterPro" id="IPR051458">
    <property type="entry name" value="Cyt/Met_Dipeptidase"/>
</dbReference>
<feature type="domain" description="Peptidase M20 dimerisation" evidence="4">
    <location>
        <begin position="214"/>
        <end position="370"/>
    </location>
</feature>
<evidence type="ECO:0000256" key="2">
    <source>
        <dbReference type="ARBA" id="ARBA00022723"/>
    </source>
</evidence>
<sequence>MVVPGTQVRSRKREKMVFPSEQEQIEKFEKDHVAQHYFEVLRTLISKKSVFAQQVGLKEVANYLGEIFKRVGAEVEIDESYTAPFVMAHFKSSRPDAKILIFYNHYDTVPADGDQVWTEDPFTLSVRNGFMYGRGVDDDKGHITARLSALRKYMQHHDDLPVNISFIMEGAEESASMNLDKYLEKHADKLRGADLLVWEQGTKNALEQLEISGGNKGIVTFDAKVKSADVDIHSSYGGVLESAPWYLIQALSSLRAADGRILVEGLCEDVQEPNERELALVDTYAQRNPEEISRIYGLELPLLQEERAAFLKRFFFEPALNIEGIQSGYQGQGVKTILPAEASAKLEVRLVPGLEPHDVLEKIRKQLDKNGFDKVELYYTLGEMSYRSDMSAPAILNVIELAKKFYPQGVSVLPTTAGTGPMHTVFDALEVPMVAFGLGNANSRDHGGDENVRIADYYTHIELVEELIRSYE</sequence>
<dbReference type="CDD" id="cd05681">
    <property type="entry name" value="M20_dipept_Sso-CP2"/>
    <property type="match status" value="1"/>
</dbReference>
<dbReference type="GO" id="GO:0008233">
    <property type="term" value="F:peptidase activity"/>
    <property type="evidence" value="ECO:0007669"/>
    <property type="project" value="UniProtKB-KW"/>
</dbReference>
<dbReference type="InterPro" id="IPR002933">
    <property type="entry name" value="Peptidase_M20"/>
</dbReference>
<dbReference type="PANTHER" id="PTHR43270:SF8">
    <property type="entry name" value="DI- AND TRIPEPTIDASE DUG2-RELATED"/>
    <property type="match status" value="1"/>
</dbReference>
<dbReference type="EMBL" id="JYGM01000008">
    <property type="protein sequence ID" value="KJQ62811.1"/>
    <property type="molecule type" value="Genomic_DNA"/>
</dbReference>
<dbReference type="GO" id="GO:0009089">
    <property type="term" value="P:lysine biosynthetic process via diaminopimelate"/>
    <property type="evidence" value="ECO:0007669"/>
    <property type="project" value="TreeGrafter"/>
</dbReference>
<dbReference type="GO" id="GO:0006508">
    <property type="term" value="P:proteolysis"/>
    <property type="evidence" value="ECO:0007669"/>
    <property type="project" value="UniProtKB-KW"/>
</dbReference>
<dbReference type="Pfam" id="PF07687">
    <property type="entry name" value="M20_dimer"/>
    <property type="match status" value="1"/>
</dbReference>
<accession>A0A0F2CZP1</accession>
<dbReference type="PATRIC" id="fig|28037.209.peg.1308"/>
<dbReference type="Gene3D" id="3.40.630.10">
    <property type="entry name" value="Zn peptidases"/>
    <property type="match status" value="1"/>
</dbReference>
<gene>
    <name evidence="5" type="ORF">TZ87_01340</name>
</gene>
<dbReference type="Pfam" id="PF01546">
    <property type="entry name" value="Peptidase_M20"/>
    <property type="match status" value="1"/>
</dbReference>
<keyword evidence="3" id="KW-0378">Hydrolase</keyword>
<dbReference type="GO" id="GO:0046872">
    <property type="term" value="F:metal ion binding"/>
    <property type="evidence" value="ECO:0007669"/>
    <property type="project" value="UniProtKB-KW"/>
</dbReference>
<proteinExistence type="predicted"/>
<evidence type="ECO:0000259" key="4">
    <source>
        <dbReference type="Pfam" id="PF07687"/>
    </source>
</evidence>
<dbReference type="SUPFAM" id="SSF53187">
    <property type="entry name" value="Zn-dependent exopeptidases"/>
    <property type="match status" value="1"/>
</dbReference>
<evidence type="ECO:0000256" key="1">
    <source>
        <dbReference type="ARBA" id="ARBA00022670"/>
    </source>
</evidence>
<keyword evidence="1" id="KW-0645">Protease</keyword>
<dbReference type="GO" id="GO:0009014">
    <property type="term" value="F:succinyl-diaminopimelate desuccinylase activity"/>
    <property type="evidence" value="ECO:0007669"/>
    <property type="project" value="TreeGrafter"/>
</dbReference>
<dbReference type="Proteomes" id="UP000033657">
    <property type="component" value="Unassembled WGS sequence"/>
</dbReference>
<name>A0A0F2CZP1_STROR</name>
<organism evidence="5 6">
    <name type="scientific">Streptococcus oralis subsp. oralis</name>
    <dbReference type="NCBI Taxonomy" id="1891914"/>
    <lineage>
        <taxon>Bacteria</taxon>
        <taxon>Bacillati</taxon>
        <taxon>Bacillota</taxon>
        <taxon>Bacilli</taxon>
        <taxon>Lactobacillales</taxon>
        <taxon>Streptococcaceae</taxon>
        <taxon>Streptococcus</taxon>
    </lineage>
</organism>
<dbReference type="Gene3D" id="3.30.70.360">
    <property type="match status" value="1"/>
</dbReference>
<dbReference type="AlphaFoldDB" id="A0A0F2CZP1"/>
<evidence type="ECO:0000313" key="6">
    <source>
        <dbReference type="Proteomes" id="UP000033657"/>
    </source>
</evidence>
<reference evidence="5 6" key="1">
    <citation type="submission" date="2015-02" db="EMBL/GenBank/DDBJ databases">
        <title>Evolution of amylase-binding proteins of oral streptococcal species.</title>
        <authorList>
            <person name="Haase E.M."/>
        </authorList>
    </citation>
    <scope>NUCLEOTIDE SEQUENCE [LARGE SCALE GENOMIC DNA]</scope>
    <source>
        <strain evidence="5 6">COL85/1862</strain>
    </source>
</reference>
<comment type="caution">
    <text evidence="5">The sequence shown here is derived from an EMBL/GenBank/DDBJ whole genome shotgun (WGS) entry which is preliminary data.</text>
</comment>
<dbReference type="InterPro" id="IPR011650">
    <property type="entry name" value="Peptidase_M20_dimer"/>
</dbReference>
<evidence type="ECO:0000256" key="3">
    <source>
        <dbReference type="ARBA" id="ARBA00022801"/>
    </source>
</evidence>